<name>A0A1J1IKM3_9DIPT</name>
<keyword evidence="3" id="KW-0808">Transferase</keyword>
<dbReference type="InterPro" id="IPR030382">
    <property type="entry name" value="MeTrfase_TRM5/TYW2"/>
</dbReference>
<dbReference type="Proteomes" id="UP000183832">
    <property type="component" value="Unassembled WGS sequence"/>
</dbReference>
<dbReference type="PANTHER" id="PTHR23245">
    <property type="entry name" value="TRNA METHYLTRANSFERASE"/>
    <property type="match status" value="1"/>
</dbReference>
<keyword evidence="1" id="KW-0963">Cytoplasm</keyword>
<dbReference type="GO" id="GO:0005759">
    <property type="term" value="C:mitochondrial matrix"/>
    <property type="evidence" value="ECO:0007669"/>
    <property type="project" value="TreeGrafter"/>
</dbReference>
<dbReference type="PROSITE" id="PS51684">
    <property type="entry name" value="SAM_MT_TRM5_TYW2"/>
    <property type="match status" value="1"/>
</dbReference>
<dbReference type="GO" id="GO:0070901">
    <property type="term" value="P:mitochondrial tRNA methylation"/>
    <property type="evidence" value="ECO:0007669"/>
    <property type="project" value="TreeGrafter"/>
</dbReference>
<proteinExistence type="predicted"/>
<dbReference type="InterPro" id="IPR029063">
    <property type="entry name" value="SAM-dependent_MTases_sf"/>
</dbReference>
<evidence type="ECO:0000313" key="8">
    <source>
        <dbReference type="Proteomes" id="UP000183832"/>
    </source>
</evidence>
<feature type="domain" description="SAM-dependent methyltransferase TRM5/TYW2-type" evidence="6">
    <location>
        <begin position="1"/>
        <end position="191"/>
    </location>
</feature>
<evidence type="ECO:0000256" key="2">
    <source>
        <dbReference type="ARBA" id="ARBA00022603"/>
    </source>
</evidence>
<sequence length="216" mass="24809">MLNPNDIVYDVFAGVGPFAVPAGKKHVIVLANDLNPESYKWLEHNVNKNKTKISKNRFLQNVQTFNKDGRDFIKEDVKNHLLKLMEKENVDNRTIHIVMNLPAMAVEFLDSFVGLLKDVDKGFEKIQPLICHCYCFVKGVDDTKNKIMAEKLVENHMKIKLIHGVNLKEIAFVRNVAPNKDMMRVDLFLTSDILRNSSDDYIIVPTKRKCNKVVID</sequence>
<dbReference type="OrthoDB" id="408788at2759"/>
<dbReference type="PANTHER" id="PTHR23245:SF36">
    <property type="entry name" value="TRNA (GUANINE(37)-N1)-METHYLTRANSFERASE"/>
    <property type="match status" value="1"/>
</dbReference>
<dbReference type="Pfam" id="PF02475">
    <property type="entry name" value="TRM5-TYW2_MTfase"/>
    <property type="match status" value="1"/>
</dbReference>
<evidence type="ECO:0000256" key="1">
    <source>
        <dbReference type="ARBA" id="ARBA00022490"/>
    </source>
</evidence>
<evidence type="ECO:0000256" key="5">
    <source>
        <dbReference type="ARBA" id="ARBA00022694"/>
    </source>
</evidence>
<dbReference type="STRING" id="568069.A0A1J1IKM3"/>
<organism evidence="7 8">
    <name type="scientific">Clunio marinus</name>
    <dbReference type="NCBI Taxonomy" id="568069"/>
    <lineage>
        <taxon>Eukaryota</taxon>
        <taxon>Metazoa</taxon>
        <taxon>Ecdysozoa</taxon>
        <taxon>Arthropoda</taxon>
        <taxon>Hexapoda</taxon>
        <taxon>Insecta</taxon>
        <taxon>Pterygota</taxon>
        <taxon>Neoptera</taxon>
        <taxon>Endopterygota</taxon>
        <taxon>Diptera</taxon>
        <taxon>Nematocera</taxon>
        <taxon>Chironomoidea</taxon>
        <taxon>Chironomidae</taxon>
        <taxon>Clunio</taxon>
    </lineage>
</organism>
<accession>A0A1J1IKM3</accession>
<reference evidence="7 8" key="1">
    <citation type="submission" date="2015-04" db="EMBL/GenBank/DDBJ databases">
        <authorList>
            <person name="Syromyatnikov M.Y."/>
            <person name="Popov V.N."/>
        </authorList>
    </citation>
    <scope>NUCLEOTIDE SEQUENCE [LARGE SCALE GENOMIC DNA]</scope>
</reference>
<dbReference type="InterPro" id="IPR056743">
    <property type="entry name" value="TRM5-TYW2-like_MTfase"/>
</dbReference>
<dbReference type="Gene3D" id="3.40.50.150">
    <property type="entry name" value="Vaccinia Virus protein VP39"/>
    <property type="match status" value="1"/>
</dbReference>
<gene>
    <name evidence="7" type="ORF">CLUMA_CG014034</name>
</gene>
<dbReference type="GO" id="GO:0002939">
    <property type="term" value="P:tRNA N1-guanine methylation"/>
    <property type="evidence" value="ECO:0007669"/>
    <property type="project" value="TreeGrafter"/>
</dbReference>
<keyword evidence="2" id="KW-0489">Methyltransferase</keyword>
<dbReference type="AlphaFoldDB" id="A0A1J1IKM3"/>
<dbReference type="GO" id="GO:0008175">
    <property type="term" value="F:tRNA methyltransferase activity"/>
    <property type="evidence" value="ECO:0007669"/>
    <property type="project" value="TreeGrafter"/>
</dbReference>
<evidence type="ECO:0000313" key="7">
    <source>
        <dbReference type="EMBL" id="CRL00779.1"/>
    </source>
</evidence>
<evidence type="ECO:0000256" key="3">
    <source>
        <dbReference type="ARBA" id="ARBA00022679"/>
    </source>
</evidence>
<dbReference type="EMBL" id="CVRI01000054">
    <property type="protein sequence ID" value="CRL00779.1"/>
    <property type="molecule type" value="Genomic_DNA"/>
</dbReference>
<keyword evidence="5" id="KW-0819">tRNA processing</keyword>
<dbReference type="SUPFAM" id="SSF53335">
    <property type="entry name" value="S-adenosyl-L-methionine-dependent methyltransferases"/>
    <property type="match status" value="1"/>
</dbReference>
<protein>
    <submittedName>
        <fullName evidence="7">CLUMA_CG014034, isoform A</fullName>
    </submittedName>
</protein>
<keyword evidence="8" id="KW-1185">Reference proteome</keyword>
<evidence type="ECO:0000256" key="4">
    <source>
        <dbReference type="ARBA" id="ARBA00022691"/>
    </source>
</evidence>
<evidence type="ECO:0000259" key="6">
    <source>
        <dbReference type="PROSITE" id="PS51684"/>
    </source>
</evidence>
<keyword evidence="4" id="KW-0949">S-adenosyl-L-methionine</keyword>